<organism evidence="5 6">
    <name type="scientific">Arthrobacter alpinus</name>
    <dbReference type="NCBI Taxonomy" id="656366"/>
    <lineage>
        <taxon>Bacteria</taxon>
        <taxon>Bacillati</taxon>
        <taxon>Actinomycetota</taxon>
        <taxon>Actinomycetes</taxon>
        <taxon>Micrococcales</taxon>
        <taxon>Micrococcaceae</taxon>
        <taxon>Arthrobacter</taxon>
    </lineage>
</organism>
<evidence type="ECO:0000256" key="2">
    <source>
        <dbReference type="SAM" id="Phobius"/>
    </source>
</evidence>
<keyword evidence="3" id="KW-0732">Signal</keyword>
<dbReference type="InterPro" id="IPR022385">
    <property type="entry name" value="Rhs_assc_core"/>
</dbReference>
<keyword evidence="2" id="KW-0472">Membrane</keyword>
<dbReference type="AlphaFoldDB" id="A0A0M4QFB9"/>
<keyword evidence="2" id="KW-1133">Transmembrane helix</keyword>
<feature type="chain" id="PRO_5039207265" description="Teneurin-like YD-shell domain-containing protein" evidence="3">
    <location>
        <begin position="29"/>
        <end position="1066"/>
    </location>
</feature>
<evidence type="ECO:0000259" key="4">
    <source>
        <dbReference type="Pfam" id="PF25023"/>
    </source>
</evidence>
<keyword evidence="6" id="KW-1185">Reference proteome</keyword>
<dbReference type="KEGG" id="aaq:AOC05_07085"/>
<evidence type="ECO:0000313" key="5">
    <source>
        <dbReference type="EMBL" id="ALE92154.1"/>
    </source>
</evidence>
<feature type="domain" description="Teneurin-like YD-shell" evidence="4">
    <location>
        <begin position="723"/>
        <end position="994"/>
    </location>
</feature>
<dbReference type="InterPro" id="IPR006530">
    <property type="entry name" value="YD"/>
</dbReference>
<accession>A0A0M4QFB9</accession>
<dbReference type="NCBIfam" id="TIGR01643">
    <property type="entry name" value="YD_repeat_2x"/>
    <property type="match status" value="1"/>
</dbReference>
<dbReference type="OrthoDB" id="166951at2"/>
<dbReference type="PANTHER" id="PTHR32305:SF15">
    <property type="entry name" value="PROTEIN RHSA-RELATED"/>
    <property type="match status" value="1"/>
</dbReference>
<evidence type="ECO:0000256" key="3">
    <source>
        <dbReference type="SAM" id="SignalP"/>
    </source>
</evidence>
<sequence>MGRASLAGTVTLGLVFAVGLGAAAPSFAALPSGDVSTLGLLGSRPGATRFPVQISDQVSGSIDVGTGNLSLSVNALSLPGVSSNVGLGMSFNSLSTDTSAGIVAPRWTLAADSAGTLSTAPTGVLFTSGDGYSALFTPVTGSSTAYTSPAGVKADLVKTGSTGWVLTSRTSASVVTFNTDGKTTKVTDRNNNPTALTWTSGKLTTVLSTRGVAGARTATLAYDSYTGLLNSISQISGASSRSVSFTHDPYGNLTGFTDLAGKTTTFGYTANRVTQVISPAGGVTNFSYDATGRVTRVEQVNTTTGSPGNSITRLAYPSSTQTLLAGPNTDQAVAVATGPHTTYTLTTTGRVASVTDPMGRARSSTYTADFDTLTATQGTGTTAGTTTNTFGANMGQSLTQTTAPGGASSQLAYANTAASTKYLPTSATSGAGNESLFTFDGAGNALTASDALAATASLTHNTDGTVATALAPGNGSNKTSYTYNSNHELTTVTPVTGSSLTAQSRTYDVWGRLLTQTTGAGTTLTYSYDGVGRLAGTSFSDTTHSIAYTYNTNGQTLTRTDGAGTTSYAYDQMGRLTSRTNTAGGGTISYGYDRASNLASTTDTRGTTTYAFDASGVPTSLTYQYNGGNHVLAFATDDRGRRTDTWMDTNPAHTTWAAHTHTDYDTTGRVTRTTAQVGTGDSDNRPVMDISYCHAAGSVAPTCPTNTSADRANIQWVKDNLTGSVTAYSYDGANRLTQAAITGGTTPAITYNYSYDVRGNRLTATTTGATTTSQTLTANPANQISTTGYSYDGTGNLTADPAGTYSYNGASQLTQATKSGTTYNYSYAGASNNELLAQSTPNGYYKYTYGRTDAQGQPVIEQLNRDNSTAYIEHDPVTGEPLMLRTSTGMQSLYITDGTGNPAALITSGNYVALATSYDPYGVQTITKDAGGNASVQNPYTFKNGIQDRTTGWIKYGARYYQPTTGRWTQQDTLDQPLDPANANRYAYAANNPINLTDPTGYSCGSCVAKSAIGGVLGGAAGGFFGGLLTAVLGPEAPIITVGPAVLIGAVSVGVATTIGGLIICE</sequence>
<dbReference type="NCBIfam" id="TIGR03696">
    <property type="entry name" value="Rhs_assc_core"/>
    <property type="match status" value="1"/>
</dbReference>
<feature type="transmembrane region" description="Helical" evidence="2">
    <location>
        <begin position="1012"/>
        <end position="1033"/>
    </location>
</feature>
<dbReference type="PANTHER" id="PTHR32305">
    <property type="match status" value="1"/>
</dbReference>
<keyword evidence="1" id="KW-0677">Repeat</keyword>
<dbReference type="Pfam" id="PF05593">
    <property type="entry name" value="RHS_repeat"/>
    <property type="match status" value="3"/>
</dbReference>
<dbReference type="Proteomes" id="UP000062833">
    <property type="component" value="Chromosome"/>
</dbReference>
<dbReference type="InterPro" id="IPR050708">
    <property type="entry name" value="T6SS_VgrG/RHS"/>
</dbReference>
<protein>
    <recommendedName>
        <fullName evidence="4">Teneurin-like YD-shell domain-containing protein</fullName>
    </recommendedName>
</protein>
<feature type="transmembrane region" description="Helical" evidence="2">
    <location>
        <begin position="1045"/>
        <end position="1064"/>
    </location>
</feature>
<proteinExistence type="predicted"/>
<feature type="signal peptide" evidence="3">
    <location>
        <begin position="1"/>
        <end position="28"/>
    </location>
</feature>
<dbReference type="InterPro" id="IPR031325">
    <property type="entry name" value="RHS_repeat"/>
</dbReference>
<reference evidence="6" key="1">
    <citation type="submission" date="2015-09" db="EMBL/GenBank/DDBJ databases">
        <title>Complete genome of Arthrobacter alpinus strain R3.8.</title>
        <authorList>
            <person name="See-Too W.S."/>
            <person name="Chan K.G."/>
        </authorList>
    </citation>
    <scope>NUCLEOTIDE SEQUENCE [LARGE SCALE GENOMIC DNA]</scope>
    <source>
        <strain evidence="6">R3.8</strain>
    </source>
</reference>
<evidence type="ECO:0000256" key="1">
    <source>
        <dbReference type="ARBA" id="ARBA00022737"/>
    </source>
</evidence>
<evidence type="ECO:0000313" key="6">
    <source>
        <dbReference type="Proteomes" id="UP000062833"/>
    </source>
</evidence>
<gene>
    <name evidence="5" type="ORF">AOC05_07085</name>
</gene>
<name>A0A0M4QFB9_9MICC</name>
<dbReference type="PATRIC" id="fig|656366.3.peg.1517"/>
<dbReference type="InterPro" id="IPR056823">
    <property type="entry name" value="TEN-like_YD-shell"/>
</dbReference>
<dbReference type="EMBL" id="CP012677">
    <property type="protein sequence ID" value="ALE92154.1"/>
    <property type="molecule type" value="Genomic_DNA"/>
</dbReference>
<dbReference type="RefSeq" id="WP_062006632.1">
    <property type="nucleotide sequence ID" value="NZ_CP012677.1"/>
</dbReference>
<dbReference type="Gene3D" id="2.180.10.10">
    <property type="entry name" value="RHS repeat-associated core"/>
    <property type="match status" value="2"/>
</dbReference>
<keyword evidence="2" id="KW-0812">Transmembrane</keyword>
<dbReference type="Pfam" id="PF25023">
    <property type="entry name" value="TEN_YD-shell"/>
    <property type="match status" value="1"/>
</dbReference>